<keyword evidence="2" id="KW-1185">Reference proteome</keyword>
<gene>
    <name evidence="1" type="ORF">AAA799P11_01059</name>
</gene>
<reference evidence="1 2" key="1">
    <citation type="submission" date="2014-06" db="EMBL/GenBank/DDBJ databases">
        <authorList>
            <person name="Ngugi D.K."/>
            <person name="Blom J."/>
            <person name="Alam I."/>
            <person name="Rashid M."/>
            <person name="Baalawi W."/>
            <person name="Zhang G."/>
            <person name="Hikmawan T."/>
            <person name="Guan Y."/>
            <person name="Antunes A."/>
            <person name="Siam R."/>
            <person name="El-Dorry H."/>
            <person name="Bajic V."/>
            <person name="Stingl U."/>
        </authorList>
    </citation>
    <scope>NUCLEOTIDE SEQUENCE [LARGE SCALE GENOMIC DNA]</scope>
    <source>
        <strain evidence="1">SCGC AAA799-P11</strain>
    </source>
</reference>
<evidence type="ECO:0000313" key="2">
    <source>
        <dbReference type="Proteomes" id="UP000029387"/>
    </source>
</evidence>
<protein>
    <submittedName>
        <fullName evidence="1">Transcription elongation factor NusA protein</fullName>
    </submittedName>
</protein>
<comment type="caution">
    <text evidence="1">The sequence shown here is derived from an EMBL/GenBank/DDBJ whole genome shotgun (WGS) entry which is preliminary data.</text>
</comment>
<accession>A0A087RYL8</accession>
<keyword evidence="1" id="KW-0251">Elongation factor</keyword>
<organism evidence="1 2">
    <name type="scientific">Marine Group I thaumarchaeote SCGC AAA799-P11</name>
    <dbReference type="NCBI Taxonomy" id="1502295"/>
    <lineage>
        <taxon>Archaea</taxon>
        <taxon>Nitrososphaerota</taxon>
        <taxon>Marine Group I</taxon>
    </lineage>
</organism>
<dbReference type="GO" id="GO:0003746">
    <property type="term" value="F:translation elongation factor activity"/>
    <property type="evidence" value="ECO:0007669"/>
    <property type="project" value="UniProtKB-KW"/>
</dbReference>
<keyword evidence="1" id="KW-0648">Protein biosynthesis</keyword>
<proteinExistence type="predicted"/>
<dbReference type="AlphaFoldDB" id="A0A087RYL8"/>
<evidence type="ECO:0000313" key="1">
    <source>
        <dbReference type="EMBL" id="KFM18572.1"/>
    </source>
</evidence>
<sequence length="172" mass="19514">MKLPICGFDAKNAILCPQCESKVESGELTQADVDASTVLAKVAKSNSEIENFTLYSCKEFQGNFVLYLAKNDIMIIRQSRTLYRLLQDQFKGKIWLVEADETDKKFIEDLFFPTKILSINSVWAPGGVQKTKAVVSGKWTPKFPIDTEKVIEIVKNARNLDIEIEFEDKGRK</sequence>
<dbReference type="EMBL" id="JOSZ01000016">
    <property type="protein sequence ID" value="KFM18572.1"/>
    <property type="molecule type" value="Genomic_DNA"/>
</dbReference>
<name>A0A087RYL8_9ARCH</name>
<dbReference type="Proteomes" id="UP000029387">
    <property type="component" value="Unassembled WGS sequence"/>
</dbReference>
<dbReference type="PATRIC" id="fig|1502295.3.peg.1021"/>